<keyword evidence="3" id="KW-1185">Reference proteome</keyword>
<protein>
    <submittedName>
        <fullName evidence="2">Uncharacterized protein</fullName>
    </submittedName>
</protein>
<sequence>MPVSPTTRLQRTHAYWLESGPTEVAQECMISSKSFTQTSQSHRASPARWWSNKPSPVSNQTPEDLSGKQERTSSSWIKRFSFFLVSKSLHTPPAAPPAARASTAHPVLFLIKDIRGHAAKSEGTGPAFGVTWHPLVLTTDDTVGVSCAVQPRMQRQRSSPAALPSLPYVQRVLGNSSTVRVQAARPRPLAGARTAVHATGQ</sequence>
<evidence type="ECO:0000313" key="3">
    <source>
        <dbReference type="Proteomes" id="UP000198510"/>
    </source>
</evidence>
<proteinExistence type="predicted"/>
<accession>A0A1G9UZE9</accession>
<evidence type="ECO:0000256" key="1">
    <source>
        <dbReference type="SAM" id="MobiDB-lite"/>
    </source>
</evidence>
<evidence type="ECO:0000313" key="2">
    <source>
        <dbReference type="EMBL" id="SDM65210.1"/>
    </source>
</evidence>
<feature type="compositionally biased region" description="Polar residues" evidence="1">
    <location>
        <begin position="52"/>
        <end position="63"/>
    </location>
</feature>
<name>A0A1G9UZE9_9BACT</name>
<reference evidence="2 3" key="1">
    <citation type="submission" date="2016-10" db="EMBL/GenBank/DDBJ databases">
        <authorList>
            <person name="de Groot N.N."/>
        </authorList>
    </citation>
    <scope>NUCLEOTIDE SEQUENCE [LARGE SCALE GENOMIC DNA]</scope>
    <source>
        <strain evidence="2 3">DSM 25186</strain>
    </source>
</reference>
<gene>
    <name evidence="2" type="ORF">SAMN05421823_11842</name>
</gene>
<dbReference type="Proteomes" id="UP000198510">
    <property type="component" value="Unassembled WGS sequence"/>
</dbReference>
<feature type="region of interest" description="Disordered" evidence="1">
    <location>
        <begin position="34"/>
        <end position="70"/>
    </location>
</feature>
<dbReference type="AlphaFoldDB" id="A0A1G9UZE9"/>
<feature type="compositionally biased region" description="Polar residues" evidence="1">
    <location>
        <begin position="34"/>
        <end position="43"/>
    </location>
</feature>
<organism evidence="2 3">
    <name type="scientific">Catalinimonas alkaloidigena</name>
    <dbReference type="NCBI Taxonomy" id="1075417"/>
    <lineage>
        <taxon>Bacteria</taxon>
        <taxon>Pseudomonadati</taxon>
        <taxon>Bacteroidota</taxon>
        <taxon>Cytophagia</taxon>
        <taxon>Cytophagales</taxon>
        <taxon>Catalimonadaceae</taxon>
        <taxon>Catalinimonas</taxon>
    </lineage>
</organism>
<dbReference type="EMBL" id="FNFO01000018">
    <property type="protein sequence ID" value="SDM65210.1"/>
    <property type="molecule type" value="Genomic_DNA"/>
</dbReference>